<evidence type="ECO:0000313" key="2">
    <source>
        <dbReference type="Proteomes" id="UP001163603"/>
    </source>
</evidence>
<comment type="caution">
    <text evidence="1">The sequence shown here is derived from an EMBL/GenBank/DDBJ whole genome shotgun (WGS) entry which is preliminary data.</text>
</comment>
<evidence type="ECO:0000313" key="1">
    <source>
        <dbReference type="EMBL" id="KAJ0014700.1"/>
    </source>
</evidence>
<dbReference type="Proteomes" id="UP001163603">
    <property type="component" value="Chromosome 13"/>
</dbReference>
<organism evidence="1 2">
    <name type="scientific">Pistacia integerrima</name>
    <dbReference type="NCBI Taxonomy" id="434235"/>
    <lineage>
        <taxon>Eukaryota</taxon>
        <taxon>Viridiplantae</taxon>
        <taxon>Streptophyta</taxon>
        <taxon>Embryophyta</taxon>
        <taxon>Tracheophyta</taxon>
        <taxon>Spermatophyta</taxon>
        <taxon>Magnoliopsida</taxon>
        <taxon>eudicotyledons</taxon>
        <taxon>Gunneridae</taxon>
        <taxon>Pentapetalae</taxon>
        <taxon>rosids</taxon>
        <taxon>malvids</taxon>
        <taxon>Sapindales</taxon>
        <taxon>Anacardiaceae</taxon>
        <taxon>Pistacia</taxon>
    </lineage>
</organism>
<keyword evidence="2" id="KW-1185">Reference proteome</keyword>
<dbReference type="EMBL" id="CM047748">
    <property type="protein sequence ID" value="KAJ0014700.1"/>
    <property type="molecule type" value="Genomic_DNA"/>
</dbReference>
<gene>
    <name evidence="1" type="ORF">Pint_21319</name>
</gene>
<proteinExistence type="predicted"/>
<reference evidence="2" key="1">
    <citation type="journal article" date="2023" name="G3 (Bethesda)">
        <title>Genome assembly and association tests identify interacting loci associated with vigor, precocity, and sex in interspecific pistachio rootstocks.</title>
        <authorList>
            <person name="Palmer W."/>
            <person name="Jacygrad E."/>
            <person name="Sagayaradj S."/>
            <person name="Cavanaugh K."/>
            <person name="Han R."/>
            <person name="Bertier L."/>
            <person name="Beede B."/>
            <person name="Kafkas S."/>
            <person name="Golino D."/>
            <person name="Preece J."/>
            <person name="Michelmore R."/>
        </authorList>
    </citation>
    <scope>NUCLEOTIDE SEQUENCE [LARGE SCALE GENOMIC DNA]</scope>
</reference>
<sequence>MLRMPMKELIECKHPTAWLEFEKGLIDEMELARKFFKDGRPFDLEGLKNCMRRGYYYIEGVEELLFDLKQNNYEMHAFTNYPIWYRIIEDKLKISTYLSWTFCSCAIGQLSHELVLSYQTMTEDVKGKRKPDPDFYLEVVRHLKVDSGDCIFIDDRLKNVEAATEVGIVGLQFKGADFLRRDLSQMGINVSTNKFPRSENQSQITKEQRP</sequence>
<protein>
    <submittedName>
        <fullName evidence="1">Uncharacterized protein</fullName>
    </submittedName>
</protein>
<name>A0ACC0XCE8_9ROSI</name>
<accession>A0ACC0XCE8</accession>